<proteinExistence type="predicted"/>
<gene>
    <name evidence="5" type="ORF">D3218_04050</name>
</gene>
<dbReference type="PRINTS" id="PR00040">
    <property type="entry name" value="HTHMERR"/>
</dbReference>
<dbReference type="AlphaFoldDB" id="A0A3A1WV48"/>
<name>A0A3A1WV48_9HYPH</name>
<keyword evidence="2" id="KW-0238">DNA-binding</keyword>
<keyword evidence="1" id="KW-0805">Transcription regulation</keyword>
<keyword evidence="6" id="KW-1185">Reference proteome</keyword>
<dbReference type="Proteomes" id="UP000265750">
    <property type="component" value="Unassembled WGS sequence"/>
</dbReference>
<dbReference type="InterPro" id="IPR000551">
    <property type="entry name" value="MerR-type_HTH_dom"/>
</dbReference>
<sequence length="136" mass="15442">MNIGEAARRSGLPAKTIRHYEDLGLVAPARAPNGYRDYAERDVHILRFLQRSVSLGFSVDETRRLLALYAPDARRDEARRVAQRRASEIDRKILELHTLRRALAVLMDETEAAAPRGWPVLDEVPNEGARMPRPAF</sequence>
<evidence type="ECO:0000313" key="6">
    <source>
        <dbReference type="Proteomes" id="UP000265750"/>
    </source>
</evidence>
<evidence type="ECO:0000256" key="1">
    <source>
        <dbReference type="ARBA" id="ARBA00023015"/>
    </source>
</evidence>
<evidence type="ECO:0000256" key="2">
    <source>
        <dbReference type="ARBA" id="ARBA00023125"/>
    </source>
</evidence>
<organism evidence="5 6">
    <name type="scientific">Aureimonas flava</name>
    <dbReference type="NCBI Taxonomy" id="2320271"/>
    <lineage>
        <taxon>Bacteria</taxon>
        <taxon>Pseudomonadati</taxon>
        <taxon>Pseudomonadota</taxon>
        <taxon>Alphaproteobacteria</taxon>
        <taxon>Hyphomicrobiales</taxon>
        <taxon>Aurantimonadaceae</taxon>
        <taxon>Aureimonas</taxon>
    </lineage>
</organism>
<dbReference type="InterPro" id="IPR009061">
    <property type="entry name" value="DNA-bd_dom_put_sf"/>
</dbReference>
<dbReference type="GO" id="GO:0003700">
    <property type="term" value="F:DNA-binding transcription factor activity"/>
    <property type="evidence" value="ECO:0007669"/>
    <property type="project" value="InterPro"/>
</dbReference>
<feature type="domain" description="HTH merR-type" evidence="4">
    <location>
        <begin position="1"/>
        <end position="68"/>
    </location>
</feature>
<comment type="caution">
    <text evidence="5">The sequence shown here is derived from an EMBL/GenBank/DDBJ whole genome shotgun (WGS) entry which is preliminary data.</text>
</comment>
<dbReference type="PANTHER" id="PTHR30204:SF94">
    <property type="entry name" value="HEAVY METAL-DEPENDENT TRANSCRIPTIONAL REGULATOR HI_0293-RELATED"/>
    <property type="match status" value="1"/>
</dbReference>
<dbReference type="SMART" id="SM00422">
    <property type="entry name" value="HTH_MERR"/>
    <property type="match status" value="1"/>
</dbReference>
<dbReference type="Gene3D" id="1.10.1660.10">
    <property type="match status" value="1"/>
</dbReference>
<reference evidence="6" key="1">
    <citation type="submission" date="2018-09" db="EMBL/GenBank/DDBJ databases">
        <authorList>
            <person name="Tuo L."/>
        </authorList>
    </citation>
    <scope>NUCLEOTIDE SEQUENCE [LARGE SCALE GENOMIC DNA]</scope>
    <source>
        <strain evidence="6">M2BS4Y-1</strain>
    </source>
</reference>
<dbReference type="Pfam" id="PF13411">
    <property type="entry name" value="MerR_1"/>
    <property type="match status" value="1"/>
</dbReference>
<evidence type="ECO:0000259" key="4">
    <source>
        <dbReference type="PROSITE" id="PS50937"/>
    </source>
</evidence>
<dbReference type="PANTHER" id="PTHR30204">
    <property type="entry name" value="REDOX-CYCLING DRUG-SENSING TRANSCRIPTIONAL ACTIVATOR SOXR"/>
    <property type="match status" value="1"/>
</dbReference>
<keyword evidence="3" id="KW-0804">Transcription</keyword>
<protein>
    <submittedName>
        <fullName evidence="5">MerR family transcriptional regulator</fullName>
    </submittedName>
</protein>
<dbReference type="GO" id="GO:0003677">
    <property type="term" value="F:DNA binding"/>
    <property type="evidence" value="ECO:0007669"/>
    <property type="project" value="UniProtKB-KW"/>
</dbReference>
<dbReference type="EMBL" id="QYRN01000002">
    <property type="protein sequence ID" value="RIY02551.1"/>
    <property type="molecule type" value="Genomic_DNA"/>
</dbReference>
<evidence type="ECO:0000313" key="5">
    <source>
        <dbReference type="EMBL" id="RIY02551.1"/>
    </source>
</evidence>
<dbReference type="InterPro" id="IPR047057">
    <property type="entry name" value="MerR_fam"/>
</dbReference>
<evidence type="ECO:0000256" key="3">
    <source>
        <dbReference type="ARBA" id="ARBA00023163"/>
    </source>
</evidence>
<dbReference type="SUPFAM" id="SSF46955">
    <property type="entry name" value="Putative DNA-binding domain"/>
    <property type="match status" value="1"/>
</dbReference>
<dbReference type="RefSeq" id="WP_119538630.1">
    <property type="nucleotide sequence ID" value="NZ_QYRN01000002.1"/>
</dbReference>
<dbReference type="OrthoDB" id="9802944at2"/>
<accession>A0A3A1WV48</accession>
<dbReference type="PROSITE" id="PS50937">
    <property type="entry name" value="HTH_MERR_2"/>
    <property type="match status" value="1"/>
</dbReference>